<evidence type="ECO:0000259" key="1">
    <source>
        <dbReference type="Pfam" id="PF01636"/>
    </source>
</evidence>
<evidence type="ECO:0000313" key="2">
    <source>
        <dbReference type="EMBL" id="PCE44179.1"/>
    </source>
</evidence>
<dbReference type="RefSeq" id="WP_066958986.1">
    <property type="nucleotide sequence ID" value="NZ_CP023449.1"/>
</dbReference>
<reference evidence="2 3" key="1">
    <citation type="submission" date="2017-09" db="EMBL/GenBank/DDBJ databases">
        <title>The Catabolism of 3,6-Dichlorosalicylic acid is Initiated by the Cytochrome P450 Monooxygenase DsmABC in Rhizorhabdus dicambivorans Ndbn-20.</title>
        <authorList>
            <person name="Na L."/>
        </authorList>
    </citation>
    <scope>NUCLEOTIDE SEQUENCE [LARGE SCALE GENOMIC DNA]</scope>
    <source>
        <strain evidence="2 3">Ndbn-20m</strain>
    </source>
</reference>
<dbReference type="GO" id="GO:0016740">
    <property type="term" value="F:transferase activity"/>
    <property type="evidence" value="ECO:0007669"/>
    <property type="project" value="UniProtKB-KW"/>
</dbReference>
<dbReference type="OrthoDB" id="179763at2"/>
<dbReference type="InterPro" id="IPR002575">
    <property type="entry name" value="Aminoglycoside_PTrfase"/>
</dbReference>
<organism evidence="2 3">
    <name type="scientific">Rhizorhabdus dicambivorans</name>
    <dbReference type="NCBI Taxonomy" id="1850238"/>
    <lineage>
        <taxon>Bacteria</taxon>
        <taxon>Pseudomonadati</taxon>
        <taxon>Pseudomonadota</taxon>
        <taxon>Alphaproteobacteria</taxon>
        <taxon>Sphingomonadales</taxon>
        <taxon>Sphingomonadaceae</taxon>
        <taxon>Rhizorhabdus</taxon>
    </lineage>
</organism>
<dbReference type="SUPFAM" id="SSF56112">
    <property type="entry name" value="Protein kinase-like (PK-like)"/>
    <property type="match status" value="1"/>
</dbReference>
<accession>A0A2A4G119</accession>
<protein>
    <submittedName>
        <fullName evidence="2">Aminoglycoside phosphotransferase</fullName>
    </submittedName>
</protein>
<keyword evidence="2" id="KW-0808">Transferase</keyword>
<dbReference type="Proteomes" id="UP000218934">
    <property type="component" value="Unassembled WGS sequence"/>
</dbReference>
<feature type="domain" description="Aminoglycoside phosphotransferase" evidence="1">
    <location>
        <begin position="9"/>
        <end position="189"/>
    </location>
</feature>
<evidence type="ECO:0000313" key="3">
    <source>
        <dbReference type="Proteomes" id="UP000218934"/>
    </source>
</evidence>
<dbReference type="Gene3D" id="3.90.1200.10">
    <property type="match status" value="1"/>
</dbReference>
<dbReference type="Pfam" id="PF01636">
    <property type="entry name" value="APH"/>
    <property type="match status" value="1"/>
</dbReference>
<name>A0A2A4G119_9SPHN</name>
<proteinExistence type="predicted"/>
<dbReference type="KEGG" id="rdi:CMV14_11245"/>
<dbReference type="EMBL" id="NWUF01000001">
    <property type="protein sequence ID" value="PCE44179.1"/>
    <property type="molecule type" value="Genomic_DNA"/>
</dbReference>
<keyword evidence="3" id="KW-1185">Reference proteome</keyword>
<comment type="caution">
    <text evidence="2">The sequence shown here is derived from an EMBL/GenBank/DDBJ whole genome shotgun (WGS) entry which is preliminary data.</text>
</comment>
<dbReference type="InterPro" id="IPR011009">
    <property type="entry name" value="Kinase-like_dom_sf"/>
</dbReference>
<sequence length="268" mass="29994">MSVPHYLALIGSGCSAEVFRLAGGRVLKLYREGLDPGVIEREHDGVRHAQRQGLRVARALGKREHKGRLGIIFEELAGTPLLRDLLLRPFRSRSLLGRFAAYHARMHRCSGAGLDHAQHIIVHVRILHAEVGEDMRRLALDRLYAIPEGDRLCHGDFHPQNAILTDEGIAAIDWSNGSRGDPAGDVARTELLLRFGGLGGMMRRFPWLRRFRNAAANLYLRRYCEATGMSEEAIDAWRLPMAIAALHPESRIDRDALVMELRGQGHAI</sequence>
<dbReference type="AlphaFoldDB" id="A0A2A4G119"/>
<gene>
    <name evidence="2" type="ORF">COO09_00630</name>
</gene>